<dbReference type="CDD" id="cd00093">
    <property type="entry name" value="HTH_XRE"/>
    <property type="match status" value="1"/>
</dbReference>
<reference evidence="3 4" key="1">
    <citation type="submission" date="2018-10" db="EMBL/GenBank/DDBJ databases">
        <title>Draft Genome Sequence of Anaerotignum sp. KCTC 15736.</title>
        <authorList>
            <person name="Choi S.H."/>
            <person name="Kim J.S."/>
            <person name="Kang S.W."/>
            <person name="Lee J.S."/>
            <person name="Park S.H."/>
        </authorList>
    </citation>
    <scope>NUCLEOTIDE SEQUENCE [LARGE SCALE GENOMIC DNA]</scope>
    <source>
        <strain evidence="3 4">KCTC 15736</strain>
    </source>
</reference>
<dbReference type="Gene3D" id="1.10.260.40">
    <property type="entry name" value="lambda repressor-like DNA-binding domains"/>
    <property type="match status" value="1"/>
</dbReference>
<dbReference type="InterPro" id="IPR010982">
    <property type="entry name" value="Lambda_DNA-bd_dom_sf"/>
</dbReference>
<evidence type="ECO:0000313" key="3">
    <source>
        <dbReference type="EMBL" id="GCB30300.1"/>
    </source>
</evidence>
<evidence type="ECO:0000256" key="1">
    <source>
        <dbReference type="ARBA" id="ARBA00023125"/>
    </source>
</evidence>
<evidence type="ECO:0000313" key="4">
    <source>
        <dbReference type="Proteomes" id="UP000287361"/>
    </source>
</evidence>
<accession>A0A401LFH6</accession>
<name>A0A401LFH6_9FIRM</name>
<dbReference type="PROSITE" id="PS50943">
    <property type="entry name" value="HTH_CROC1"/>
    <property type="match status" value="1"/>
</dbReference>
<comment type="caution">
    <text evidence="3">The sequence shown here is derived from an EMBL/GenBank/DDBJ whole genome shotgun (WGS) entry which is preliminary data.</text>
</comment>
<dbReference type="PANTHER" id="PTHR46558:SF11">
    <property type="entry name" value="HTH-TYPE TRANSCRIPTIONAL REGULATOR XRE"/>
    <property type="match status" value="1"/>
</dbReference>
<dbReference type="InterPro" id="IPR001387">
    <property type="entry name" value="Cro/C1-type_HTH"/>
</dbReference>
<keyword evidence="1" id="KW-0238">DNA-binding</keyword>
<dbReference type="Pfam" id="PF01381">
    <property type="entry name" value="HTH_3"/>
    <property type="match status" value="1"/>
</dbReference>
<sequence length="99" mass="11185">MSDFSFNLKKYRKRKNLSQCKLAKTLHYGCTAIANYESGRNEPSIDSLIKLAEALDVTIDELVGIKQKSDELHLLSAFKKLDNRKKQTVLCLVDALLSP</sequence>
<feature type="domain" description="HTH cro/C1-type" evidence="2">
    <location>
        <begin position="8"/>
        <end position="62"/>
    </location>
</feature>
<dbReference type="SUPFAM" id="SSF47413">
    <property type="entry name" value="lambda repressor-like DNA-binding domains"/>
    <property type="match status" value="1"/>
</dbReference>
<dbReference type="OrthoDB" id="9801008at2"/>
<proteinExistence type="predicted"/>
<dbReference type="GO" id="GO:0003677">
    <property type="term" value="F:DNA binding"/>
    <property type="evidence" value="ECO:0007669"/>
    <property type="project" value="UniProtKB-KW"/>
</dbReference>
<dbReference type="Proteomes" id="UP000287361">
    <property type="component" value="Unassembled WGS sequence"/>
</dbReference>
<dbReference type="AlphaFoldDB" id="A0A401LFH6"/>
<dbReference type="PANTHER" id="PTHR46558">
    <property type="entry name" value="TRACRIPTIONAL REGULATORY PROTEIN-RELATED-RELATED"/>
    <property type="match status" value="1"/>
</dbReference>
<keyword evidence="4" id="KW-1185">Reference proteome</keyword>
<gene>
    <name evidence="3" type="ORF">KGMB03357_19610</name>
</gene>
<dbReference type="EMBL" id="BHVZ01000014">
    <property type="protein sequence ID" value="GCB30300.1"/>
    <property type="molecule type" value="Genomic_DNA"/>
</dbReference>
<evidence type="ECO:0000259" key="2">
    <source>
        <dbReference type="PROSITE" id="PS50943"/>
    </source>
</evidence>
<dbReference type="SMART" id="SM00530">
    <property type="entry name" value="HTH_XRE"/>
    <property type="match status" value="1"/>
</dbReference>
<organism evidence="3 4">
    <name type="scientific">Anaerotignum faecicola</name>
    <dbReference type="NCBI Taxonomy" id="2358141"/>
    <lineage>
        <taxon>Bacteria</taxon>
        <taxon>Bacillati</taxon>
        <taxon>Bacillota</taxon>
        <taxon>Clostridia</taxon>
        <taxon>Lachnospirales</taxon>
        <taxon>Anaerotignaceae</taxon>
        <taxon>Anaerotignum</taxon>
    </lineage>
</organism>
<protein>
    <recommendedName>
        <fullName evidence="2">HTH cro/C1-type domain-containing protein</fullName>
    </recommendedName>
</protein>